<organism evidence="3 4">
    <name type="scientific">Flavobacterium cutihirudinis</name>
    <dbReference type="NCBI Taxonomy" id="1265740"/>
    <lineage>
        <taxon>Bacteria</taxon>
        <taxon>Pseudomonadati</taxon>
        <taxon>Bacteroidota</taxon>
        <taxon>Flavobacteriia</taxon>
        <taxon>Flavobacteriales</taxon>
        <taxon>Flavobacteriaceae</taxon>
        <taxon>Flavobacterium</taxon>
    </lineage>
</organism>
<dbReference type="CDD" id="cd00063">
    <property type="entry name" value="FN3"/>
    <property type="match status" value="2"/>
</dbReference>
<dbReference type="Pfam" id="PF00041">
    <property type="entry name" value="fn3"/>
    <property type="match status" value="2"/>
</dbReference>
<keyword evidence="4" id="KW-1185">Reference proteome</keyword>
<evidence type="ECO:0000313" key="3">
    <source>
        <dbReference type="EMBL" id="RED26128.1"/>
    </source>
</evidence>
<name>A0A3D9FYU8_9FLAO</name>
<dbReference type="Proteomes" id="UP000257004">
    <property type="component" value="Unassembled WGS sequence"/>
</dbReference>
<dbReference type="PANTHER" id="PTHR46708">
    <property type="entry name" value="TENASCIN"/>
    <property type="match status" value="1"/>
</dbReference>
<dbReference type="InterPro" id="IPR036116">
    <property type="entry name" value="FN3_sf"/>
</dbReference>
<evidence type="ECO:0000256" key="1">
    <source>
        <dbReference type="ARBA" id="ARBA00022737"/>
    </source>
</evidence>
<dbReference type="PROSITE" id="PS50853">
    <property type="entry name" value="FN3"/>
    <property type="match status" value="2"/>
</dbReference>
<feature type="domain" description="Fibronectin type-III" evidence="2">
    <location>
        <begin position="1128"/>
        <end position="1209"/>
    </location>
</feature>
<dbReference type="InterPro" id="IPR013783">
    <property type="entry name" value="Ig-like_fold"/>
</dbReference>
<dbReference type="RefSeq" id="WP_147298484.1">
    <property type="nucleotide sequence ID" value="NZ_QRDQ01000007.1"/>
</dbReference>
<comment type="caution">
    <text evidence="3">The sequence shown here is derived from an EMBL/GenBank/DDBJ whole genome shotgun (WGS) entry which is preliminary data.</text>
</comment>
<reference evidence="3 4" key="1">
    <citation type="submission" date="2018-07" db="EMBL/GenBank/DDBJ databases">
        <title>Genomic Encyclopedia of Archaeal and Bacterial Type Strains, Phase II (KMG-II): from individual species to whole genera.</title>
        <authorList>
            <person name="Goeker M."/>
        </authorList>
    </citation>
    <scope>NUCLEOTIDE SEQUENCE [LARGE SCALE GENOMIC DNA]</scope>
    <source>
        <strain evidence="3 4">DSM 25795</strain>
    </source>
</reference>
<dbReference type="EMBL" id="QRDQ01000007">
    <property type="protein sequence ID" value="RED26128.1"/>
    <property type="molecule type" value="Genomic_DNA"/>
</dbReference>
<protein>
    <recommendedName>
        <fullName evidence="2">Fibronectin type-III domain-containing protein</fullName>
    </recommendedName>
</protein>
<dbReference type="SMART" id="SM00060">
    <property type="entry name" value="FN3"/>
    <property type="match status" value="2"/>
</dbReference>
<gene>
    <name evidence="3" type="ORF">BD847_0034</name>
</gene>
<dbReference type="InterPro" id="IPR050991">
    <property type="entry name" value="ECM_Regulatory_Proteins"/>
</dbReference>
<dbReference type="Gene3D" id="2.60.40.10">
    <property type="entry name" value="Immunoglobulins"/>
    <property type="match status" value="2"/>
</dbReference>
<dbReference type="SUPFAM" id="SSF49265">
    <property type="entry name" value="Fibronectin type III"/>
    <property type="match status" value="1"/>
</dbReference>
<evidence type="ECO:0000259" key="2">
    <source>
        <dbReference type="PROSITE" id="PS50853"/>
    </source>
</evidence>
<sequence>MKKVHLLLFLFLPTFLIGQIIKLPDIIKPSPQAGEMTKYIDYPMDLSSGLASTTIPIYTVDSGNLSFPITISYHGSGFKPNDDESGVIGLGWNLNAFGIINRSINKYPDENYWNLMIPLKENIQGTSTSVLVEDADVPLLSSIAIHDRDTSPDIFSYSLPNGEGGKFVYGRNTVLSEFKKAILLPYKPIKVVSYPIDASTLDYYEIVDENGTTYRFGKSIDNVQIVKEYFANVSNSSQQGSGITSWLLTEIISANKKDVISFEYDDVKGKLNSNFIEKYNVQYNTNVSLGTYHTGPGEYQCVQNSIQDGIEYNCNQYTQKKITKIIFNSGYVKFSYKSNLYPDHLLDKIEVFSNGAVNPLKTFKFNQTKYQNASTSASAKYWYKLDEIGFYDAGNTKVNKYNFEYNTASFPFIDVSGNASPGWLVNTSSIDFWGFYNGASNSNLLPNNYIWSGMWGTRNLFGNANRSGNYLFAQQGVLKKIIFPTGGERSFIYEDNKNSSGEIVGGLRVKSIINKTNEKEIKRTYSYTGVSRALDVYYFEKHSMNSVQNPMGCNYSTNEFIASSSPNVDININGRPIIYSKVVEYDGDAILNNGRIEHLFDTSILQIYPKLYLRSLSPPYFPWNYSFYSNPLSIFYYDVIFGNIFEKETNFYNVSGDKVKSIMKSYKHSLKQNLKGFYCSPLVNYSSSASNRKSGAFNFYNYDIQQLSQKLDSTVTIEYSGATGIKSKEEYVYNDDLFVTQKTSSASNGSISNFQYKYPKDLAAQSPYNQMVVKNIIAPVIEETKSFKENQTQPLKVLSTTKNLYKDWGNENILPEFIQYSKGTGILESRIQYYGYYDNGNVKEISLTDGSHIVYFWGYSKEQPIAKIENATYSQIATALGVTTAVLDTYSETNLTTINNLRTLLTSAMVTTYTYVPLVGIKTITDPKGLVTYYEYDNFNRLQFVKDQNSNVLQRYCYNYLGQQTDCNIGTATVTTYKNVFKSQSFTKQACAAGSVGSSVVYSVPAGIYSSTVSQAAADALASAEITANGQSFANATGTCSTPLAAPTGLTFTSATASTINFSWTAVPGATSYKIYKGGELMGSVTTTTGSLSQLNALTSYSVQVSASNGVVDSALCSSLSMSTLPGVPTGLVLTSATASTLNFSWTAVSGVTDYKIYQNGNYMGTVNTTSGSLSGLAASTAYSIQVLATKGSVDGALCLSVSMSTTAALATDACSLVFDRLSGSCTLYKNNTWYLSRSTSGTSTGTLTAGDTFYVEINDVIQHSRTLTITSSVRGVLANIYVESSTNPSTPTITRSGTFTKVGSEVITIQCATRQD</sequence>
<dbReference type="Pfam" id="PF19404">
    <property type="entry name" value="DUF5977"/>
    <property type="match status" value="1"/>
</dbReference>
<dbReference type="InterPro" id="IPR046020">
    <property type="entry name" value="DUF5977"/>
</dbReference>
<accession>A0A3D9FYU8</accession>
<keyword evidence="1" id="KW-0677">Repeat</keyword>
<dbReference type="InterPro" id="IPR003961">
    <property type="entry name" value="FN3_dom"/>
</dbReference>
<dbReference type="PANTHER" id="PTHR46708:SF2">
    <property type="entry name" value="FIBRONECTIN TYPE-III DOMAIN-CONTAINING PROTEIN"/>
    <property type="match status" value="1"/>
</dbReference>
<feature type="domain" description="Fibronectin type-III" evidence="2">
    <location>
        <begin position="1046"/>
        <end position="1127"/>
    </location>
</feature>
<proteinExistence type="predicted"/>
<evidence type="ECO:0000313" key="4">
    <source>
        <dbReference type="Proteomes" id="UP000257004"/>
    </source>
</evidence>
<dbReference type="OrthoDB" id="9814627at2"/>